<dbReference type="Proteomes" id="UP001142489">
    <property type="component" value="Unassembled WGS sequence"/>
</dbReference>
<feature type="compositionally biased region" description="Low complexity" evidence="1">
    <location>
        <begin position="41"/>
        <end position="53"/>
    </location>
</feature>
<sequence length="322" mass="36707">MEAYGKMVERNQLELEEGEDDEEAEKMYQEEPDMTVEKEGLQQAVLVEAQTQEEQQEAMERKDEIARSHQWELKRKSEDPEGSKVGQEREQEILSSNEKVQQGESCQGQFVGEQQRGLEGVIGPEDFQYGGLEKGEEEEEAEAEEKEGMAVKVVVQQLKLSEAEVEREHIEVVEGESGRNHQWEVEEMGLLEDLQDRKPKEVADTREGHQGELDGSEELERHREEEPEEPERNKVDVKGKEEEEQTGDVILESDQREELEILADVSSLDEEELGEITSNPEQAERSLQLESTAHSPSLEEDLVAGCRVFPSKVSMVKNESRA</sequence>
<feature type="compositionally biased region" description="Polar residues" evidence="1">
    <location>
        <begin position="93"/>
        <end position="108"/>
    </location>
</feature>
<feature type="compositionally biased region" description="Basic and acidic residues" evidence="1">
    <location>
        <begin position="25"/>
        <end position="40"/>
    </location>
</feature>
<comment type="caution">
    <text evidence="2">The sequence shown here is derived from an EMBL/GenBank/DDBJ whole genome shotgun (WGS) entry which is preliminary data.</text>
</comment>
<feature type="compositionally biased region" description="Acidic residues" evidence="1">
    <location>
        <begin position="260"/>
        <end position="274"/>
    </location>
</feature>
<feature type="region of interest" description="Disordered" evidence="1">
    <location>
        <begin position="190"/>
        <end position="298"/>
    </location>
</feature>
<feature type="compositionally biased region" description="Basic and acidic residues" evidence="1">
    <location>
        <begin position="194"/>
        <end position="241"/>
    </location>
</feature>
<evidence type="ECO:0000313" key="2">
    <source>
        <dbReference type="EMBL" id="KAJ7313883.1"/>
    </source>
</evidence>
<dbReference type="AlphaFoldDB" id="A0A9Q0XIH1"/>
<keyword evidence="3" id="KW-1185">Reference proteome</keyword>
<feature type="region of interest" description="Disordered" evidence="1">
    <location>
        <begin position="1"/>
        <end position="148"/>
    </location>
</feature>
<evidence type="ECO:0000256" key="1">
    <source>
        <dbReference type="SAM" id="MobiDB-lite"/>
    </source>
</evidence>
<organism evidence="2 3">
    <name type="scientific">Phrynocephalus forsythii</name>
    <dbReference type="NCBI Taxonomy" id="171643"/>
    <lineage>
        <taxon>Eukaryota</taxon>
        <taxon>Metazoa</taxon>
        <taxon>Chordata</taxon>
        <taxon>Craniata</taxon>
        <taxon>Vertebrata</taxon>
        <taxon>Euteleostomi</taxon>
        <taxon>Lepidosauria</taxon>
        <taxon>Squamata</taxon>
        <taxon>Bifurcata</taxon>
        <taxon>Unidentata</taxon>
        <taxon>Episquamata</taxon>
        <taxon>Toxicofera</taxon>
        <taxon>Iguania</taxon>
        <taxon>Acrodonta</taxon>
        <taxon>Agamidae</taxon>
        <taxon>Agaminae</taxon>
        <taxon>Phrynocephalus</taxon>
    </lineage>
</organism>
<evidence type="ECO:0000313" key="3">
    <source>
        <dbReference type="Proteomes" id="UP001142489"/>
    </source>
</evidence>
<protein>
    <submittedName>
        <fullName evidence="2">Uncharacterized protein</fullName>
    </submittedName>
</protein>
<feature type="compositionally biased region" description="Basic and acidic residues" evidence="1">
    <location>
        <begin position="58"/>
        <end position="92"/>
    </location>
</feature>
<accession>A0A9Q0XIH1</accession>
<reference evidence="2" key="1">
    <citation type="journal article" date="2023" name="DNA Res.">
        <title>Chromosome-level genome assembly of Phrynocephalus forsythii using third-generation DNA sequencing and Hi-C analysis.</title>
        <authorList>
            <person name="Qi Y."/>
            <person name="Zhao W."/>
            <person name="Zhao Y."/>
            <person name="Niu C."/>
            <person name="Cao S."/>
            <person name="Zhang Y."/>
        </authorList>
    </citation>
    <scope>NUCLEOTIDE SEQUENCE</scope>
    <source>
        <tissue evidence="2">Muscle</tissue>
    </source>
</reference>
<feature type="compositionally biased region" description="Acidic residues" evidence="1">
    <location>
        <begin position="14"/>
        <end position="24"/>
    </location>
</feature>
<feature type="compositionally biased region" description="Acidic residues" evidence="1">
    <location>
        <begin position="135"/>
        <end position="145"/>
    </location>
</feature>
<proteinExistence type="predicted"/>
<name>A0A9Q0XIH1_9SAUR</name>
<gene>
    <name evidence="2" type="ORF">JRQ81_005658</name>
</gene>
<dbReference type="EMBL" id="JAPFRF010000012">
    <property type="protein sequence ID" value="KAJ7313883.1"/>
    <property type="molecule type" value="Genomic_DNA"/>
</dbReference>